<evidence type="ECO:0000256" key="1">
    <source>
        <dbReference type="ARBA" id="ARBA00022448"/>
    </source>
</evidence>
<dbReference type="EMBL" id="JAETWB010000058">
    <property type="protein sequence ID" value="MBL6082299.1"/>
    <property type="molecule type" value="Genomic_DNA"/>
</dbReference>
<dbReference type="GO" id="GO:0005524">
    <property type="term" value="F:ATP binding"/>
    <property type="evidence" value="ECO:0007669"/>
    <property type="project" value="UniProtKB-KW"/>
</dbReference>
<dbReference type="Gene3D" id="3.40.50.300">
    <property type="entry name" value="P-loop containing nucleotide triphosphate hydrolases"/>
    <property type="match status" value="1"/>
</dbReference>
<dbReference type="InterPro" id="IPR027417">
    <property type="entry name" value="P-loop_NTPase"/>
</dbReference>
<dbReference type="SMART" id="SM00382">
    <property type="entry name" value="AAA"/>
    <property type="match status" value="1"/>
</dbReference>
<protein>
    <submittedName>
        <fullName evidence="6">ATP-binding cassette domain-containing protein</fullName>
    </submittedName>
</protein>
<comment type="caution">
    <text evidence="6">The sequence shown here is derived from an EMBL/GenBank/DDBJ whole genome shotgun (WGS) entry which is preliminary data.</text>
</comment>
<keyword evidence="1" id="KW-0813">Transport</keyword>
<sequence>MFDDRSPTRAPSIEVRGLTMAFAARVIMRDVDFTVKPGSILALIGGSGSGKSTILRAMVGLLRPASGSVAYDGADYWSSPPADRTALARRFGVLFQGGALWSSLTLEENVILPMQMLGRGTRRDWTTKARERLEMVGLADAAARLPAEISGGMRKRAGIARALALDPSVLFLDEPSAGLDPIASRRLDDLLLSLREHLGASIVIVTHELASVFAIADTCVFLDAGTQTALPQDRPTELRDHGPTPLVRAFLRREDPNERRSAP</sequence>
<name>A0ABS1UEC1_9PROT</name>
<evidence type="ECO:0000256" key="3">
    <source>
        <dbReference type="ARBA" id="ARBA00022840"/>
    </source>
</evidence>
<dbReference type="Pfam" id="PF00005">
    <property type="entry name" value="ABC_tran"/>
    <property type="match status" value="1"/>
</dbReference>
<keyword evidence="7" id="KW-1185">Reference proteome</keyword>
<feature type="domain" description="ABC transporter" evidence="5">
    <location>
        <begin position="13"/>
        <end position="249"/>
    </location>
</feature>
<reference evidence="6 7" key="1">
    <citation type="submission" date="2021-01" db="EMBL/GenBank/DDBJ databases">
        <title>Belnapia mucosa sp. nov. and Belnapia arida sp. nov., isolated from the Tabernas Desert (Almeria, Spain).</title>
        <authorList>
            <person name="Molina-Menor E."/>
            <person name="Vidal-Verdu A."/>
            <person name="Calonge A."/>
            <person name="Satari L."/>
            <person name="Pereto J."/>
            <person name="Porcar M."/>
        </authorList>
    </citation>
    <scope>NUCLEOTIDE SEQUENCE [LARGE SCALE GENOMIC DNA]</scope>
    <source>
        <strain evidence="6 7">T18</strain>
    </source>
</reference>
<keyword evidence="3 6" id="KW-0067">ATP-binding</keyword>
<accession>A0ABS1UEC1</accession>
<dbReference type="SUPFAM" id="SSF52540">
    <property type="entry name" value="P-loop containing nucleoside triphosphate hydrolases"/>
    <property type="match status" value="1"/>
</dbReference>
<dbReference type="InterPro" id="IPR017871">
    <property type="entry name" value="ABC_transporter-like_CS"/>
</dbReference>
<gene>
    <name evidence="6" type="ORF">JMJ56_30450</name>
</gene>
<dbReference type="PANTHER" id="PTHR43023:SF3">
    <property type="entry name" value="PROTEIN TRIGALACTOSYLDIACYLGLYCEROL 3, CHLOROPLASTIC"/>
    <property type="match status" value="1"/>
</dbReference>
<evidence type="ECO:0000256" key="4">
    <source>
        <dbReference type="SAM" id="MobiDB-lite"/>
    </source>
</evidence>
<proteinExistence type="predicted"/>
<dbReference type="InterPro" id="IPR003593">
    <property type="entry name" value="AAA+_ATPase"/>
</dbReference>
<evidence type="ECO:0000313" key="7">
    <source>
        <dbReference type="Proteomes" id="UP000660885"/>
    </source>
</evidence>
<evidence type="ECO:0000256" key="2">
    <source>
        <dbReference type="ARBA" id="ARBA00022741"/>
    </source>
</evidence>
<evidence type="ECO:0000259" key="5">
    <source>
        <dbReference type="PROSITE" id="PS50893"/>
    </source>
</evidence>
<organism evidence="6 7">
    <name type="scientific">Belnapia arida</name>
    <dbReference type="NCBI Taxonomy" id="2804533"/>
    <lineage>
        <taxon>Bacteria</taxon>
        <taxon>Pseudomonadati</taxon>
        <taxon>Pseudomonadota</taxon>
        <taxon>Alphaproteobacteria</taxon>
        <taxon>Acetobacterales</taxon>
        <taxon>Roseomonadaceae</taxon>
        <taxon>Belnapia</taxon>
    </lineage>
</organism>
<feature type="compositionally biased region" description="Basic and acidic residues" evidence="4">
    <location>
        <begin position="251"/>
        <end position="263"/>
    </location>
</feature>
<evidence type="ECO:0000313" key="6">
    <source>
        <dbReference type="EMBL" id="MBL6082299.1"/>
    </source>
</evidence>
<dbReference type="InterPro" id="IPR003439">
    <property type="entry name" value="ABC_transporter-like_ATP-bd"/>
</dbReference>
<dbReference type="PROSITE" id="PS50893">
    <property type="entry name" value="ABC_TRANSPORTER_2"/>
    <property type="match status" value="1"/>
</dbReference>
<dbReference type="PANTHER" id="PTHR43023">
    <property type="entry name" value="PROTEIN TRIGALACTOSYLDIACYLGLYCEROL 3, CHLOROPLASTIC"/>
    <property type="match status" value="1"/>
</dbReference>
<dbReference type="PROSITE" id="PS00211">
    <property type="entry name" value="ABC_TRANSPORTER_1"/>
    <property type="match status" value="1"/>
</dbReference>
<dbReference type="Proteomes" id="UP000660885">
    <property type="component" value="Unassembled WGS sequence"/>
</dbReference>
<feature type="region of interest" description="Disordered" evidence="4">
    <location>
        <begin position="232"/>
        <end position="263"/>
    </location>
</feature>
<keyword evidence="2" id="KW-0547">Nucleotide-binding</keyword>